<name>A0A3P6CDA1_BRAOL</name>
<dbReference type="AlphaFoldDB" id="A0A3P6CDA1"/>
<proteinExistence type="predicted"/>
<accession>A0A3P6CDA1</accession>
<gene>
    <name evidence="1" type="ORF">BOLC4T25939H</name>
</gene>
<sequence length="208" mass="23059">MMGRMVQIYDGIGCNELEGNVLREFKLDEGRFRVSLSYWPPTSFELATGIRTPPVLITNEGAFELKTDNVDNEVVDDTGMGYVSPEAARFVEKRDLGCGSSKKGYLSSAASKTRSRVIDIADDDELVREVEKLEEKIMSEGLKGGSSKGEDESGYEEENFELDEISVRPRGYDKEFWSPLLAGDFGGSAAVNVVYNEDEIVEGLTKKQ</sequence>
<feature type="non-terminal residue" evidence="1">
    <location>
        <position position="1"/>
    </location>
</feature>
<organism evidence="1">
    <name type="scientific">Brassica oleracea</name>
    <name type="common">Wild cabbage</name>
    <dbReference type="NCBI Taxonomy" id="3712"/>
    <lineage>
        <taxon>Eukaryota</taxon>
        <taxon>Viridiplantae</taxon>
        <taxon>Streptophyta</taxon>
        <taxon>Embryophyta</taxon>
        <taxon>Tracheophyta</taxon>
        <taxon>Spermatophyta</taxon>
        <taxon>Magnoliopsida</taxon>
        <taxon>eudicotyledons</taxon>
        <taxon>Gunneridae</taxon>
        <taxon>Pentapetalae</taxon>
        <taxon>rosids</taxon>
        <taxon>malvids</taxon>
        <taxon>Brassicales</taxon>
        <taxon>Brassicaceae</taxon>
        <taxon>Brassiceae</taxon>
        <taxon>Brassica</taxon>
    </lineage>
</organism>
<evidence type="ECO:0000313" key="1">
    <source>
        <dbReference type="EMBL" id="VDD11014.1"/>
    </source>
</evidence>
<reference evidence="1" key="1">
    <citation type="submission" date="2018-11" db="EMBL/GenBank/DDBJ databases">
        <authorList>
            <consortium name="Genoscope - CEA"/>
            <person name="William W."/>
        </authorList>
    </citation>
    <scope>NUCLEOTIDE SEQUENCE</scope>
</reference>
<dbReference type="EMBL" id="LR031873">
    <property type="protein sequence ID" value="VDD11014.1"/>
    <property type="molecule type" value="Genomic_DNA"/>
</dbReference>
<protein>
    <submittedName>
        <fullName evidence="1">Uncharacterized protein</fullName>
    </submittedName>
</protein>
<feature type="non-terminal residue" evidence="1">
    <location>
        <position position="208"/>
    </location>
</feature>